<keyword evidence="1" id="KW-0472">Membrane</keyword>
<proteinExistence type="predicted"/>
<keyword evidence="1" id="KW-1133">Transmembrane helix</keyword>
<feature type="transmembrane region" description="Helical" evidence="1">
    <location>
        <begin position="180"/>
        <end position="204"/>
    </location>
</feature>
<evidence type="ECO:0000313" key="4">
    <source>
        <dbReference type="Proteomes" id="UP000305948"/>
    </source>
</evidence>
<dbReference type="Pfam" id="PF24841">
    <property type="entry name" value="DUF7719"/>
    <property type="match status" value="1"/>
</dbReference>
<gene>
    <name evidence="3" type="ORF">OE88DRAFT_1652205</name>
</gene>
<dbReference type="OrthoDB" id="5597489at2759"/>
<evidence type="ECO:0000259" key="2">
    <source>
        <dbReference type="Pfam" id="PF24841"/>
    </source>
</evidence>
<feature type="transmembrane region" description="Helical" evidence="1">
    <location>
        <begin position="83"/>
        <end position="102"/>
    </location>
</feature>
<dbReference type="EMBL" id="ML213504">
    <property type="protein sequence ID" value="TFK55751.1"/>
    <property type="molecule type" value="Genomic_DNA"/>
</dbReference>
<organism evidence="3 4">
    <name type="scientific">Heliocybe sulcata</name>
    <dbReference type="NCBI Taxonomy" id="5364"/>
    <lineage>
        <taxon>Eukaryota</taxon>
        <taxon>Fungi</taxon>
        <taxon>Dikarya</taxon>
        <taxon>Basidiomycota</taxon>
        <taxon>Agaricomycotina</taxon>
        <taxon>Agaricomycetes</taxon>
        <taxon>Gloeophyllales</taxon>
        <taxon>Gloeophyllaceae</taxon>
        <taxon>Heliocybe</taxon>
    </lineage>
</organism>
<accession>A0A5C3NQ03</accession>
<dbReference type="PANTHER" id="PTHR37846">
    <property type="entry name" value="YALI0B21296P"/>
    <property type="match status" value="1"/>
</dbReference>
<evidence type="ECO:0000256" key="1">
    <source>
        <dbReference type="SAM" id="Phobius"/>
    </source>
</evidence>
<dbReference type="Proteomes" id="UP000305948">
    <property type="component" value="Unassembled WGS sequence"/>
</dbReference>
<keyword evidence="4" id="KW-1185">Reference proteome</keyword>
<feature type="transmembrane region" description="Helical" evidence="1">
    <location>
        <begin position="114"/>
        <end position="131"/>
    </location>
</feature>
<protein>
    <recommendedName>
        <fullName evidence="2">DUF7719 domain-containing protein</fullName>
    </recommendedName>
</protein>
<dbReference type="AlphaFoldDB" id="A0A5C3NQ03"/>
<name>A0A5C3NQ03_9AGAM</name>
<dbReference type="STRING" id="5364.A0A5C3NQ03"/>
<feature type="transmembrane region" description="Helical" evidence="1">
    <location>
        <begin position="143"/>
        <end position="160"/>
    </location>
</feature>
<dbReference type="PANTHER" id="PTHR37846:SF1">
    <property type="entry name" value="DEACETYLASE-LIKE PROTEIN"/>
    <property type="match status" value="1"/>
</dbReference>
<keyword evidence="1" id="KW-0812">Transmembrane</keyword>
<feature type="domain" description="DUF7719" evidence="2">
    <location>
        <begin position="142"/>
        <end position="208"/>
    </location>
</feature>
<reference evidence="3 4" key="1">
    <citation type="journal article" date="2019" name="Nat. Ecol. Evol.">
        <title>Megaphylogeny resolves global patterns of mushroom evolution.</title>
        <authorList>
            <person name="Varga T."/>
            <person name="Krizsan K."/>
            <person name="Foldi C."/>
            <person name="Dima B."/>
            <person name="Sanchez-Garcia M."/>
            <person name="Sanchez-Ramirez S."/>
            <person name="Szollosi G.J."/>
            <person name="Szarkandi J.G."/>
            <person name="Papp V."/>
            <person name="Albert L."/>
            <person name="Andreopoulos W."/>
            <person name="Angelini C."/>
            <person name="Antonin V."/>
            <person name="Barry K.W."/>
            <person name="Bougher N.L."/>
            <person name="Buchanan P."/>
            <person name="Buyck B."/>
            <person name="Bense V."/>
            <person name="Catcheside P."/>
            <person name="Chovatia M."/>
            <person name="Cooper J."/>
            <person name="Damon W."/>
            <person name="Desjardin D."/>
            <person name="Finy P."/>
            <person name="Geml J."/>
            <person name="Haridas S."/>
            <person name="Hughes K."/>
            <person name="Justo A."/>
            <person name="Karasinski D."/>
            <person name="Kautmanova I."/>
            <person name="Kiss B."/>
            <person name="Kocsube S."/>
            <person name="Kotiranta H."/>
            <person name="LaButti K.M."/>
            <person name="Lechner B.E."/>
            <person name="Liimatainen K."/>
            <person name="Lipzen A."/>
            <person name="Lukacs Z."/>
            <person name="Mihaltcheva S."/>
            <person name="Morgado L.N."/>
            <person name="Niskanen T."/>
            <person name="Noordeloos M.E."/>
            <person name="Ohm R.A."/>
            <person name="Ortiz-Santana B."/>
            <person name="Ovrebo C."/>
            <person name="Racz N."/>
            <person name="Riley R."/>
            <person name="Savchenko A."/>
            <person name="Shiryaev A."/>
            <person name="Soop K."/>
            <person name="Spirin V."/>
            <person name="Szebenyi C."/>
            <person name="Tomsovsky M."/>
            <person name="Tulloss R.E."/>
            <person name="Uehling J."/>
            <person name="Grigoriev I.V."/>
            <person name="Vagvolgyi C."/>
            <person name="Papp T."/>
            <person name="Martin F.M."/>
            <person name="Miettinen O."/>
            <person name="Hibbett D.S."/>
            <person name="Nagy L.G."/>
        </authorList>
    </citation>
    <scope>NUCLEOTIDE SEQUENCE [LARGE SCALE GENOMIC DNA]</scope>
    <source>
        <strain evidence="3 4">OMC1185</strain>
    </source>
</reference>
<evidence type="ECO:0000313" key="3">
    <source>
        <dbReference type="EMBL" id="TFK55751.1"/>
    </source>
</evidence>
<dbReference type="InterPro" id="IPR056136">
    <property type="entry name" value="DUF7719"/>
</dbReference>
<sequence>MAYCGCGCSGISLLDSMAKKRKANLTTKLPEQKLDISEEEQWRIINQSGILRKIDAKTDSSIPAGVEEEDEDGVSLGEEIFNALVYITPCSFLLLMMEILIHYQYGKRPSFDQLVNRMVSGVPILSIFVFYSIRYKQHRRTQFILFLMSLASGIRLIWLVNRGNWLTNMRQCPPLATAWIYTIVQLDLGPAVLSLGIVFSWVWWAGMKLNY</sequence>